<dbReference type="PANTHER" id="PTHR11571">
    <property type="entry name" value="GLUTATHIONE S-TRANSFERASE"/>
    <property type="match status" value="1"/>
</dbReference>
<dbReference type="GO" id="GO:0006749">
    <property type="term" value="P:glutathione metabolic process"/>
    <property type="evidence" value="ECO:0007669"/>
    <property type="project" value="TreeGrafter"/>
</dbReference>
<evidence type="ECO:0000313" key="7">
    <source>
        <dbReference type="Proteomes" id="UP001295684"/>
    </source>
</evidence>
<evidence type="ECO:0000259" key="5">
    <source>
        <dbReference type="PROSITE" id="PS50405"/>
    </source>
</evidence>
<dbReference type="GO" id="GO:0004364">
    <property type="term" value="F:glutathione transferase activity"/>
    <property type="evidence" value="ECO:0007669"/>
    <property type="project" value="UniProtKB-EC"/>
</dbReference>
<dbReference type="InterPro" id="IPR036282">
    <property type="entry name" value="Glutathione-S-Trfase_C_sf"/>
</dbReference>
<evidence type="ECO:0000256" key="1">
    <source>
        <dbReference type="ARBA" id="ARBA00012452"/>
    </source>
</evidence>
<dbReference type="AlphaFoldDB" id="A0AAD1XVE9"/>
<comment type="catalytic activity">
    <reaction evidence="3">
        <text>RX + glutathione = an S-substituted glutathione + a halide anion + H(+)</text>
        <dbReference type="Rhea" id="RHEA:16437"/>
        <dbReference type="ChEBI" id="CHEBI:15378"/>
        <dbReference type="ChEBI" id="CHEBI:16042"/>
        <dbReference type="ChEBI" id="CHEBI:17792"/>
        <dbReference type="ChEBI" id="CHEBI:57925"/>
        <dbReference type="ChEBI" id="CHEBI:90779"/>
        <dbReference type="EC" id="2.5.1.18"/>
    </reaction>
</comment>
<dbReference type="PROSITE" id="PS50404">
    <property type="entry name" value="GST_NTER"/>
    <property type="match status" value="1"/>
</dbReference>
<protein>
    <recommendedName>
        <fullName evidence="1">glutathione transferase</fullName>
        <ecNumber evidence="1">2.5.1.18</ecNumber>
    </recommendedName>
</protein>
<proteinExistence type="predicted"/>
<dbReference type="InterPro" id="IPR036249">
    <property type="entry name" value="Thioredoxin-like_sf"/>
</dbReference>
<dbReference type="Pfam" id="PF14497">
    <property type="entry name" value="GST_C_3"/>
    <property type="match status" value="1"/>
</dbReference>
<feature type="domain" description="GST N-terminal" evidence="4">
    <location>
        <begin position="1"/>
        <end position="79"/>
    </location>
</feature>
<gene>
    <name evidence="6" type="ORF">ECRASSUSDP1_LOCUS21525</name>
</gene>
<dbReference type="PROSITE" id="PS50405">
    <property type="entry name" value="GST_CTER"/>
    <property type="match status" value="1"/>
</dbReference>
<keyword evidence="7" id="KW-1185">Reference proteome</keyword>
<dbReference type="EC" id="2.5.1.18" evidence="1"/>
<sequence length="207" mass="23968">MKLTYFNLYGRAEPIRLMLNASKTEFEDERIKHTDWPDIKDDKERFPYGQMPVLQHNGKVYSQSMAIYKYVANISGYLPDDADSQYMIDEAAESIKDLLTETFKIAQKTSSEEKKESITTLKPKIETTFEVWEKNLKSNTSKDHYLGDKDSLADFILTCFYADHVKSGPLSELFQEVVGSCATLKSYFESRADMHKDYFDSRPKAPY</sequence>
<dbReference type="SFLD" id="SFLDS00019">
    <property type="entry name" value="Glutathione_Transferase_(cytos"/>
    <property type="match status" value="1"/>
</dbReference>
<evidence type="ECO:0000256" key="3">
    <source>
        <dbReference type="ARBA" id="ARBA00047960"/>
    </source>
</evidence>
<dbReference type="Proteomes" id="UP001295684">
    <property type="component" value="Unassembled WGS sequence"/>
</dbReference>
<keyword evidence="2" id="KW-0808">Transferase</keyword>
<name>A0AAD1XVE9_EUPCR</name>
<dbReference type="EMBL" id="CAMPGE010022011">
    <property type="protein sequence ID" value="CAI2380098.1"/>
    <property type="molecule type" value="Genomic_DNA"/>
</dbReference>
<dbReference type="Pfam" id="PF02798">
    <property type="entry name" value="GST_N"/>
    <property type="match status" value="1"/>
</dbReference>
<dbReference type="InterPro" id="IPR040079">
    <property type="entry name" value="Glutathione_S-Trfase"/>
</dbReference>
<feature type="domain" description="GST C-terminal" evidence="5">
    <location>
        <begin position="81"/>
        <end position="207"/>
    </location>
</feature>
<dbReference type="CDD" id="cd03039">
    <property type="entry name" value="GST_N_Sigma_like"/>
    <property type="match status" value="1"/>
</dbReference>
<dbReference type="InterPro" id="IPR004046">
    <property type="entry name" value="GST_C"/>
</dbReference>
<evidence type="ECO:0000313" key="6">
    <source>
        <dbReference type="EMBL" id="CAI2380098.1"/>
    </source>
</evidence>
<evidence type="ECO:0000256" key="2">
    <source>
        <dbReference type="ARBA" id="ARBA00022679"/>
    </source>
</evidence>
<dbReference type="PANTHER" id="PTHR11571:SF224">
    <property type="entry name" value="HEMATOPOIETIC PROSTAGLANDIN D SYNTHASE"/>
    <property type="match status" value="1"/>
</dbReference>
<accession>A0AAD1XVE9</accession>
<dbReference type="InterPro" id="IPR004045">
    <property type="entry name" value="Glutathione_S-Trfase_N"/>
</dbReference>
<dbReference type="SUPFAM" id="SSF47616">
    <property type="entry name" value="GST C-terminal domain-like"/>
    <property type="match status" value="1"/>
</dbReference>
<comment type="caution">
    <text evidence="6">The sequence shown here is derived from an EMBL/GenBank/DDBJ whole genome shotgun (WGS) entry which is preliminary data.</text>
</comment>
<dbReference type="Gene3D" id="1.20.1050.130">
    <property type="match status" value="1"/>
</dbReference>
<dbReference type="SUPFAM" id="SSF52833">
    <property type="entry name" value="Thioredoxin-like"/>
    <property type="match status" value="1"/>
</dbReference>
<evidence type="ECO:0000259" key="4">
    <source>
        <dbReference type="PROSITE" id="PS50404"/>
    </source>
</evidence>
<dbReference type="InterPro" id="IPR010987">
    <property type="entry name" value="Glutathione-S-Trfase_C-like"/>
</dbReference>
<reference evidence="6" key="1">
    <citation type="submission" date="2023-07" db="EMBL/GenBank/DDBJ databases">
        <authorList>
            <consortium name="AG Swart"/>
            <person name="Singh M."/>
            <person name="Singh A."/>
            <person name="Seah K."/>
            <person name="Emmerich C."/>
        </authorList>
    </citation>
    <scope>NUCLEOTIDE SEQUENCE</scope>
    <source>
        <strain evidence="6">DP1</strain>
    </source>
</reference>
<dbReference type="InterPro" id="IPR050213">
    <property type="entry name" value="GST_superfamily"/>
</dbReference>
<organism evidence="6 7">
    <name type="scientific">Euplotes crassus</name>
    <dbReference type="NCBI Taxonomy" id="5936"/>
    <lineage>
        <taxon>Eukaryota</taxon>
        <taxon>Sar</taxon>
        <taxon>Alveolata</taxon>
        <taxon>Ciliophora</taxon>
        <taxon>Intramacronucleata</taxon>
        <taxon>Spirotrichea</taxon>
        <taxon>Hypotrichia</taxon>
        <taxon>Euplotida</taxon>
        <taxon>Euplotidae</taxon>
        <taxon>Moneuplotes</taxon>
    </lineage>
</organism>